<organism evidence="4 5">
    <name type="scientific">Pyrrhoderma noxium</name>
    <dbReference type="NCBI Taxonomy" id="2282107"/>
    <lineage>
        <taxon>Eukaryota</taxon>
        <taxon>Fungi</taxon>
        <taxon>Dikarya</taxon>
        <taxon>Basidiomycota</taxon>
        <taxon>Agaricomycotina</taxon>
        <taxon>Agaricomycetes</taxon>
        <taxon>Hymenochaetales</taxon>
        <taxon>Hymenochaetaceae</taxon>
        <taxon>Pyrrhoderma</taxon>
    </lineage>
</organism>
<dbReference type="GO" id="GO:0033553">
    <property type="term" value="C:rDNA heterochromatin"/>
    <property type="evidence" value="ECO:0007669"/>
    <property type="project" value="TreeGrafter"/>
</dbReference>
<name>A0A286UKM8_9AGAM</name>
<feature type="compositionally biased region" description="Polar residues" evidence="1">
    <location>
        <begin position="30"/>
        <end position="39"/>
    </location>
</feature>
<evidence type="ECO:0000256" key="1">
    <source>
        <dbReference type="SAM" id="MobiDB-lite"/>
    </source>
</evidence>
<dbReference type="GO" id="GO:0031934">
    <property type="term" value="C:mating-type region heterochromatin"/>
    <property type="evidence" value="ECO:0007669"/>
    <property type="project" value="TreeGrafter"/>
</dbReference>
<evidence type="ECO:0000313" key="4">
    <source>
        <dbReference type="EMBL" id="PAV20132.1"/>
    </source>
</evidence>
<dbReference type="InterPro" id="IPR018839">
    <property type="entry name" value="Tscrpt-silencing_Clr2_C"/>
</dbReference>
<evidence type="ECO:0000259" key="2">
    <source>
        <dbReference type="Pfam" id="PF10383"/>
    </source>
</evidence>
<dbReference type="InParanoid" id="A0A286UKM8"/>
<feature type="region of interest" description="Disordered" evidence="1">
    <location>
        <begin position="431"/>
        <end position="460"/>
    </location>
</feature>
<dbReference type="GO" id="GO:0030466">
    <property type="term" value="P:silent mating-type cassette heterochromatin formation"/>
    <property type="evidence" value="ECO:0007669"/>
    <property type="project" value="TreeGrafter"/>
</dbReference>
<dbReference type="InterPro" id="IPR038986">
    <property type="entry name" value="Clr2"/>
</dbReference>
<dbReference type="OrthoDB" id="2421327at2759"/>
<feature type="domain" description="Cryptic loci regulator 2 C-terminal" evidence="2">
    <location>
        <begin position="468"/>
        <end position="615"/>
    </location>
</feature>
<dbReference type="PANTHER" id="PTHR38046:SF1">
    <property type="entry name" value="CRYPTIC LOCI REGULATOR 2"/>
    <property type="match status" value="1"/>
</dbReference>
<dbReference type="GO" id="GO:0070824">
    <property type="term" value="C:SHREC complex"/>
    <property type="evidence" value="ECO:0007669"/>
    <property type="project" value="InterPro"/>
</dbReference>
<dbReference type="Proteomes" id="UP000217199">
    <property type="component" value="Unassembled WGS sequence"/>
</dbReference>
<dbReference type="Pfam" id="PF16761">
    <property type="entry name" value="Clr2_transil"/>
    <property type="match status" value="1"/>
</dbReference>
<feature type="region of interest" description="Disordered" evidence="1">
    <location>
        <begin position="19"/>
        <end position="39"/>
    </location>
</feature>
<reference evidence="4 5" key="1">
    <citation type="journal article" date="2017" name="Mol. Ecol.">
        <title>Comparative and population genomic landscape of Phellinus noxius: A hypervariable fungus causing root rot in trees.</title>
        <authorList>
            <person name="Chung C.L."/>
            <person name="Lee T.J."/>
            <person name="Akiba M."/>
            <person name="Lee H.H."/>
            <person name="Kuo T.H."/>
            <person name="Liu D."/>
            <person name="Ke H.M."/>
            <person name="Yokoi T."/>
            <person name="Roa M.B."/>
            <person name="Lu M.J."/>
            <person name="Chang Y.Y."/>
            <person name="Ann P.J."/>
            <person name="Tsai J.N."/>
            <person name="Chen C.Y."/>
            <person name="Tzean S.S."/>
            <person name="Ota Y."/>
            <person name="Hattori T."/>
            <person name="Sahashi N."/>
            <person name="Liou R.F."/>
            <person name="Kikuchi T."/>
            <person name="Tsai I.J."/>
        </authorList>
    </citation>
    <scope>NUCLEOTIDE SEQUENCE [LARGE SCALE GENOMIC DNA]</scope>
    <source>
        <strain evidence="4 5">FFPRI411160</strain>
    </source>
</reference>
<evidence type="ECO:0000313" key="5">
    <source>
        <dbReference type="Proteomes" id="UP000217199"/>
    </source>
</evidence>
<protein>
    <submittedName>
        <fullName evidence="4">Proteophosphoglycan ppg4</fullName>
    </submittedName>
</protein>
<feature type="domain" description="Cryptic loci regulator 2 N-terminal" evidence="3">
    <location>
        <begin position="81"/>
        <end position="148"/>
    </location>
</feature>
<dbReference type="EMBL" id="NBII01000004">
    <property type="protein sequence ID" value="PAV20132.1"/>
    <property type="molecule type" value="Genomic_DNA"/>
</dbReference>
<proteinExistence type="predicted"/>
<dbReference type="PANTHER" id="PTHR38046">
    <property type="entry name" value="CRYPTIC LOCI REGULATOR 2"/>
    <property type="match status" value="1"/>
</dbReference>
<sequence>MVRNLKEASLPQNPKWISIEASDGNPQRWPKNTDSTPDNIGNVNFMKPIEVDHGLAMKWRNIIGQALAEMLHYPGIDERNYVLKDWPSGYRFYDHHKGPSNGNIRHDLYLVGSDNVARFRSPAEFIPHAYWLITDAKQNRDNCQCKYCARRPQRGISDAFGLNQRRGSSPLIAHYATLPRLEKKRKPRFAREARVFAVVRHTPKPYKPPEGLKHFALPERENDLRALLHEKSIGERRWAREGELVWVKLDKPIRIGVDSNGRDAEIQFWPGLINDMFLRPQVSPKDSEGEYNEEQVPWTISQIMVFKIRLLMVNTVVLYGSDHILPYQSNAPDTELLGVIQSVIYDFGEEERGNAFSSGSQGEPESLESIQWKQFQQFNPYLNSDTLNSESEQEEYRYTAAGAYAVAIQIASRLTMFWTPSDEYKYKALFPEEKSSNQEPSHDASSAEKEIRTQISGAQKPQIEQKRFQGLWWGPERIWVGDLVRLKVARYQLSPDGTEDVKKPSKSGVGAHDLNEDFAMQDTDESASCVDKDITMDTTMDNISPRFVPKTNLQSFKNEGGATLRSVFMRIDGIFITEVRHKEGSKYECRVCGMLYELEDHDWYGPDEYADLPDKSLNDISSQFPDPTNESASSVFFEPNPDLLSGFASEVIAAETSSMTTSTKDSSNTVSTSTSTITKIISNREENTSVPPKALEGNTETSLSAPPFYSDSRYNYPTPPAPNKLRFRPILREGREAVLPLTMLAGRYYPGLLGNSLLSPRVRGALQSMHSDESDALWALEGLVSGALNSVGATLFKPRRSMMMREAEKMGWNELVAYWREQVRFERERTRGNMVDQGVIEDVVPITIESD</sequence>
<dbReference type="STRING" id="2282107.A0A286UKM8"/>
<keyword evidence="5" id="KW-1185">Reference proteome</keyword>
<dbReference type="InterPro" id="IPR031915">
    <property type="entry name" value="Clr2_N"/>
</dbReference>
<dbReference type="AlphaFoldDB" id="A0A286UKM8"/>
<feature type="compositionally biased region" description="Basic and acidic residues" evidence="1">
    <location>
        <begin position="431"/>
        <end position="452"/>
    </location>
</feature>
<dbReference type="Pfam" id="PF10383">
    <property type="entry name" value="Clr2"/>
    <property type="match status" value="1"/>
</dbReference>
<feature type="region of interest" description="Disordered" evidence="1">
    <location>
        <begin position="682"/>
        <end position="715"/>
    </location>
</feature>
<comment type="caution">
    <text evidence="4">The sequence shown here is derived from an EMBL/GenBank/DDBJ whole genome shotgun (WGS) entry which is preliminary data.</text>
</comment>
<evidence type="ECO:0000259" key="3">
    <source>
        <dbReference type="Pfam" id="PF16761"/>
    </source>
</evidence>
<gene>
    <name evidence="4" type="ORF">PNOK_0506600</name>
</gene>
<accession>A0A286UKM8</accession>